<dbReference type="Proteomes" id="UP000245489">
    <property type="component" value="Unassembled WGS sequence"/>
</dbReference>
<proteinExistence type="predicted"/>
<sequence length="129" mass="14971">MEKELFIGKIIFSKMPSDIFFQLLLTVSFCICTWSLLAKFNLGVPNLNQINQGIADAISTFFEESNRETDTLENGFFVVNHLFANMRFILWLLTSIVTLRLLNSSYFLVRYNKTTLAVNELVEYQQVQK</sequence>
<dbReference type="AlphaFoldDB" id="A0A316EAV2"/>
<gene>
    <name evidence="2" type="ORF">LV89_01338</name>
</gene>
<keyword evidence="1" id="KW-1133">Transmembrane helix</keyword>
<reference evidence="2 3" key="1">
    <citation type="submission" date="2018-05" db="EMBL/GenBank/DDBJ databases">
        <title>Genomic Encyclopedia of Archaeal and Bacterial Type Strains, Phase II (KMG-II): from individual species to whole genera.</title>
        <authorList>
            <person name="Goeker M."/>
        </authorList>
    </citation>
    <scope>NUCLEOTIDE SEQUENCE [LARGE SCALE GENOMIC DNA]</scope>
    <source>
        <strain evidence="2 3">DSM 22214</strain>
    </source>
</reference>
<keyword evidence="1" id="KW-0472">Membrane</keyword>
<organism evidence="2 3">
    <name type="scientific">Arcicella aurantiaca</name>
    <dbReference type="NCBI Taxonomy" id="591202"/>
    <lineage>
        <taxon>Bacteria</taxon>
        <taxon>Pseudomonadati</taxon>
        <taxon>Bacteroidota</taxon>
        <taxon>Cytophagia</taxon>
        <taxon>Cytophagales</taxon>
        <taxon>Flectobacillaceae</taxon>
        <taxon>Arcicella</taxon>
    </lineage>
</organism>
<comment type="caution">
    <text evidence="2">The sequence shown here is derived from an EMBL/GenBank/DDBJ whole genome shotgun (WGS) entry which is preliminary data.</text>
</comment>
<protein>
    <submittedName>
        <fullName evidence="2">Uncharacterized protein</fullName>
    </submittedName>
</protein>
<feature type="transmembrane region" description="Helical" evidence="1">
    <location>
        <begin position="20"/>
        <end position="37"/>
    </location>
</feature>
<dbReference type="RefSeq" id="WP_109742095.1">
    <property type="nucleotide sequence ID" value="NZ_QGGO01000005.1"/>
</dbReference>
<dbReference type="EMBL" id="QGGO01000005">
    <property type="protein sequence ID" value="PWK27931.1"/>
    <property type="molecule type" value="Genomic_DNA"/>
</dbReference>
<accession>A0A316EAV2</accession>
<evidence type="ECO:0000256" key="1">
    <source>
        <dbReference type="SAM" id="Phobius"/>
    </source>
</evidence>
<keyword evidence="1" id="KW-0812">Transmembrane</keyword>
<keyword evidence="3" id="KW-1185">Reference proteome</keyword>
<evidence type="ECO:0000313" key="3">
    <source>
        <dbReference type="Proteomes" id="UP000245489"/>
    </source>
</evidence>
<feature type="transmembrane region" description="Helical" evidence="1">
    <location>
        <begin position="88"/>
        <end position="109"/>
    </location>
</feature>
<evidence type="ECO:0000313" key="2">
    <source>
        <dbReference type="EMBL" id="PWK27931.1"/>
    </source>
</evidence>
<name>A0A316EAV2_9BACT</name>